<keyword evidence="8 9" id="KW-0238">DNA-binding</keyword>
<evidence type="ECO:0000256" key="2">
    <source>
        <dbReference type="ARBA" id="ARBA00008016"/>
    </source>
</evidence>
<organism evidence="11 12">
    <name type="scientific">Thiobaca trueperi</name>
    <dbReference type="NCBI Taxonomy" id="127458"/>
    <lineage>
        <taxon>Bacteria</taxon>
        <taxon>Pseudomonadati</taxon>
        <taxon>Pseudomonadota</taxon>
        <taxon>Gammaproteobacteria</taxon>
        <taxon>Chromatiales</taxon>
        <taxon>Chromatiaceae</taxon>
        <taxon>Thiobaca</taxon>
    </lineage>
</organism>
<dbReference type="GO" id="GO:0005737">
    <property type="term" value="C:cytoplasm"/>
    <property type="evidence" value="ECO:0007669"/>
    <property type="project" value="UniProtKB-SubCell"/>
</dbReference>
<keyword evidence="4 9" id="KW-0963">Cytoplasm</keyword>
<keyword evidence="9" id="KW-0742">SOS response</keyword>
<dbReference type="InterPro" id="IPR042174">
    <property type="entry name" value="RecF_2"/>
</dbReference>
<evidence type="ECO:0000256" key="8">
    <source>
        <dbReference type="ARBA" id="ARBA00023125"/>
    </source>
</evidence>
<keyword evidence="9" id="KW-0234">DNA repair</keyword>
<dbReference type="RefSeq" id="WP_132978382.1">
    <property type="nucleotide sequence ID" value="NZ_SMAO01000010.1"/>
</dbReference>
<dbReference type="InterPro" id="IPR001238">
    <property type="entry name" value="DNA-binding_RecF"/>
</dbReference>
<dbReference type="NCBIfam" id="TIGR00611">
    <property type="entry name" value="recf"/>
    <property type="match status" value="1"/>
</dbReference>
<dbReference type="GO" id="GO:0000731">
    <property type="term" value="P:DNA synthesis involved in DNA repair"/>
    <property type="evidence" value="ECO:0007669"/>
    <property type="project" value="TreeGrafter"/>
</dbReference>
<gene>
    <name evidence="9" type="primary">recF</name>
    <name evidence="11" type="ORF">EDC35_11072</name>
</gene>
<evidence type="ECO:0000313" key="12">
    <source>
        <dbReference type="Proteomes" id="UP000295717"/>
    </source>
</evidence>
<dbReference type="GO" id="GO:0009432">
    <property type="term" value="P:SOS response"/>
    <property type="evidence" value="ECO:0007669"/>
    <property type="project" value="UniProtKB-UniRule"/>
</dbReference>
<accession>A0A4R3MSR7</accession>
<dbReference type="SUPFAM" id="SSF52540">
    <property type="entry name" value="P-loop containing nucleoside triphosphate hydrolases"/>
    <property type="match status" value="1"/>
</dbReference>
<protein>
    <recommendedName>
        <fullName evidence="3 9">DNA replication and repair protein RecF</fullName>
    </recommendedName>
</protein>
<dbReference type="InterPro" id="IPR003395">
    <property type="entry name" value="RecF/RecN/SMC_N"/>
</dbReference>
<comment type="caution">
    <text evidence="11">The sequence shown here is derived from an EMBL/GenBank/DDBJ whole genome shotgun (WGS) entry which is preliminary data.</text>
</comment>
<dbReference type="Pfam" id="PF02463">
    <property type="entry name" value="SMC_N"/>
    <property type="match status" value="1"/>
</dbReference>
<dbReference type="GO" id="GO:0005524">
    <property type="term" value="F:ATP binding"/>
    <property type="evidence" value="ECO:0007669"/>
    <property type="project" value="UniProtKB-UniRule"/>
</dbReference>
<keyword evidence="5 9" id="KW-0235">DNA replication</keyword>
<proteinExistence type="inferred from homology"/>
<evidence type="ECO:0000259" key="10">
    <source>
        <dbReference type="Pfam" id="PF02463"/>
    </source>
</evidence>
<name>A0A4R3MSR7_9GAMM</name>
<keyword evidence="6 9" id="KW-0547">Nucleotide-binding</keyword>
<dbReference type="OrthoDB" id="9803889at2"/>
<feature type="domain" description="RecF/RecN/SMC N-terminal" evidence="10">
    <location>
        <begin position="14"/>
        <end position="340"/>
    </location>
</feature>
<dbReference type="GO" id="GO:0003697">
    <property type="term" value="F:single-stranded DNA binding"/>
    <property type="evidence" value="ECO:0007669"/>
    <property type="project" value="UniProtKB-UniRule"/>
</dbReference>
<evidence type="ECO:0000256" key="1">
    <source>
        <dbReference type="ARBA" id="ARBA00004496"/>
    </source>
</evidence>
<evidence type="ECO:0000256" key="9">
    <source>
        <dbReference type="HAMAP-Rule" id="MF_00365"/>
    </source>
</evidence>
<dbReference type="InterPro" id="IPR027417">
    <property type="entry name" value="P-loop_NTPase"/>
</dbReference>
<comment type="function">
    <text evidence="9">The RecF protein is involved in DNA metabolism; it is required for DNA replication and normal SOS inducibility. RecF binds preferentially to single-stranded, linear DNA. It also seems to bind ATP.</text>
</comment>
<evidence type="ECO:0000256" key="4">
    <source>
        <dbReference type="ARBA" id="ARBA00022490"/>
    </source>
</evidence>
<evidence type="ECO:0000256" key="3">
    <source>
        <dbReference type="ARBA" id="ARBA00020170"/>
    </source>
</evidence>
<evidence type="ECO:0000313" key="11">
    <source>
        <dbReference type="EMBL" id="TCT19025.1"/>
    </source>
</evidence>
<dbReference type="Gene3D" id="3.40.50.300">
    <property type="entry name" value="P-loop containing nucleotide triphosphate hydrolases"/>
    <property type="match status" value="1"/>
</dbReference>
<keyword evidence="9" id="KW-0227">DNA damage</keyword>
<reference evidence="11 12" key="1">
    <citation type="submission" date="2019-03" db="EMBL/GenBank/DDBJ databases">
        <title>Genomic Encyclopedia of Type Strains, Phase IV (KMG-IV): sequencing the most valuable type-strain genomes for metagenomic binning, comparative biology and taxonomic classification.</title>
        <authorList>
            <person name="Goeker M."/>
        </authorList>
    </citation>
    <scope>NUCLEOTIDE SEQUENCE [LARGE SCALE GENOMIC DNA]</scope>
    <source>
        <strain evidence="11 12">DSM 13587</strain>
    </source>
</reference>
<dbReference type="PANTHER" id="PTHR32182">
    <property type="entry name" value="DNA REPLICATION AND REPAIR PROTEIN RECF"/>
    <property type="match status" value="1"/>
</dbReference>
<keyword evidence="12" id="KW-1185">Reference proteome</keyword>
<dbReference type="PROSITE" id="PS00617">
    <property type="entry name" value="RECF_1"/>
    <property type="match status" value="1"/>
</dbReference>
<evidence type="ECO:0000256" key="6">
    <source>
        <dbReference type="ARBA" id="ARBA00022741"/>
    </source>
</evidence>
<dbReference type="InterPro" id="IPR018078">
    <property type="entry name" value="DNA-binding_RecF_CS"/>
</dbReference>
<evidence type="ECO:0000256" key="7">
    <source>
        <dbReference type="ARBA" id="ARBA00022840"/>
    </source>
</evidence>
<comment type="subcellular location">
    <subcellularLocation>
        <location evidence="1 9">Cytoplasm</location>
    </subcellularLocation>
</comment>
<sequence length="364" mass="40822">MESAIEDGKLQGLVSLRIENLRNIQRMQIDLDAPVVILSGGNGAGKTTVLEAIYLLARGRSFRGRKAGPITTNGECCTSIKGFCTGQRGKLSLGFYRDRTGTQRSLDSAPWENQDATHFPISVKLIGENAQSLLDGDPALRRTYLDWNVFHVEHRFGRLRKNFHRTLSQRNAVLRSKDWADGIWSRSFVELAEEVNRYREQFFTDWRVQFLQLCPTFDFLADCDIRFRRGWSDRDSLGDALTQVRAAEVSCGYTLIGPSRADFTVERDGKAACFSRGQAKALVCLLQLAADRVHAEHGVGASVWLLDDLEAELDQDTCSKIWSIFAATEAQRFVTRVSTRPMADEWTAGGKACLFHVEHGVLTP</sequence>
<comment type="similarity">
    <text evidence="2 9">Belongs to the RecF family.</text>
</comment>
<feature type="binding site" evidence="9">
    <location>
        <begin position="40"/>
        <end position="47"/>
    </location>
    <ligand>
        <name>ATP</name>
        <dbReference type="ChEBI" id="CHEBI:30616"/>
    </ligand>
</feature>
<dbReference type="GO" id="GO:0006302">
    <property type="term" value="P:double-strand break repair"/>
    <property type="evidence" value="ECO:0007669"/>
    <property type="project" value="TreeGrafter"/>
</dbReference>
<evidence type="ECO:0000256" key="5">
    <source>
        <dbReference type="ARBA" id="ARBA00022705"/>
    </source>
</evidence>
<dbReference type="AlphaFoldDB" id="A0A4R3MSR7"/>
<dbReference type="Proteomes" id="UP000295717">
    <property type="component" value="Unassembled WGS sequence"/>
</dbReference>
<dbReference type="EMBL" id="SMAO01000010">
    <property type="protein sequence ID" value="TCT19025.1"/>
    <property type="molecule type" value="Genomic_DNA"/>
</dbReference>
<dbReference type="Gene3D" id="1.20.1050.90">
    <property type="entry name" value="RecF/RecN/SMC, N-terminal domain"/>
    <property type="match status" value="1"/>
</dbReference>
<keyword evidence="7 9" id="KW-0067">ATP-binding</keyword>
<dbReference type="GO" id="GO:0006260">
    <property type="term" value="P:DNA replication"/>
    <property type="evidence" value="ECO:0007669"/>
    <property type="project" value="UniProtKB-UniRule"/>
</dbReference>
<dbReference type="HAMAP" id="MF_00365">
    <property type="entry name" value="RecF"/>
    <property type="match status" value="1"/>
</dbReference>
<dbReference type="PANTHER" id="PTHR32182:SF0">
    <property type="entry name" value="DNA REPLICATION AND REPAIR PROTEIN RECF"/>
    <property type="match status" value="1"/>
</dbReference>